<dbReference type="Proteomes" id="UP000541154">
    <property type="component" value="Unassembled WGS sequence"/>
</dbReference>
<dbReference type="SUPFAM" id="SSF53335">
    <property type="entry name" value="S-adenosyl-L-methionine-dependent methyltransferases"/>
    <property type="match status" value="1"/>
</dbReference>
<dbReference type="PANTHER" id="PTHR43861">
    <property type="entry name" value="TRANS-ACONITATE 2-METHYLTRANSFERASE-RELATED"/>
    <property type="match status" value="1"/>
</dbReference>
<gene>
    <name evidence="2" type="ORF">ETB97_010215</name>
</gene>
<evidence type="ECO:0000259" key="1">
    <source>
        <dbReference type="Pfam" id="PF08241"/>
    </source>
</evidence>
<proteinExistence type="predicted"/>
<accession>A0A8H5ZVB2</accession>
<organism evidence="2 3">
    <name type="scientific">Petromyces alliaceus</name>
    <name type="common">Aspergillus alliaceus</name>
    <dbReference type="NCBI Taxonomy" id="209559"/>
    <lineage>
        <taxon>Eukaryota</taxon>
        <taxon>Fungi</taxon>
        <taxon>Dikarya</taxon>
        <taxon>Ascomycota</taxon>
        <taxon>Pezizomycotina</taxon>
        <taxon>Eurotiomycetes</taxon>
        <taxon>Eurotiomycetidae</taxon>
        <taxon>Eurotiales</taxon>
        <taxon>Aspergillaceae</taxon>
        <taxon>Aspergillus</taxon>
        <taxon>Aspergillus subgen. Circumdati</taxon>
    </lineage>
</organism>
<keyword evidence="3" id="KW-1185">Reference proteome</keyword>
<comment type="caution">
    <text evidence="2">The sequence shown here is derived from an EMBL/GenBank/DDBJ whole genome shotgun (WGS) entry which is preliminary data.</text>
</comment>
<dbReference type="CDD" id="cd02440">
    <property type="entry name" value="AdoMet_MTases"/>
    <property type="match status" value="1"/>
</dbReference>
<dbReference type="EMBL" id="SPNV01000529">
    <property type="protein sequence ID" value="KAF5855034.1"/>
    <property type="molecule type" value="Genomic_DNA"/>
</dbReference>
<dbReference type="GO" id="GO:0008757">
    <property type="term" value="F:S-adenosylmethionine-dependent methyltransferase activity"/>
    <property type="evidence" value="ECO:0007669"/>
    <property type="project" value="InterPro"/>
</dbReference>
<sequence>MPLSAAYDDSEIFRLYQELPRNKIGLEAVSEWPLMKDMAQGVEGQNVLDLGSGFGWFCKWADENGARRVHGIDVSVNMLAKADEINSGGCITYEQADLNTLVLPANSFDLVHSSLAFHHVENLDRLIGQIQGSLKPGGRLVFSVNHPIRSAAHKASWQQTKDGEHFWPVSTYGQEGPRVLKWIADGIPSYHRTIQAYVSAVLKNGFELTDLAEYMKPPGSVPSSHYDNGKEIHRPIWLIISAKKK</sequence>
<dbReference type="InterPro" id="IPR029063">
    <property type="entry name" value="SAM-dependent_MTases_sf"/>
</dbReference>
<dbReference type="Gene3D" id="3.40.50.150">
    <property type="entry name" value="Vaccinia Virus protein VP39"/>
    <property type="match status" value="1"/>
</dbReference>
<reference evidence="2 3" key="1">
    <citation type="submission" date="2019-04" db="EMBL/GenBank/DDBJ databases">
        <title>Aspergillus burnettii sp. nov., novel species from soil in southeast Queensland.</title>
        <authorList>
            <person name="Gilchrist C.L.M."/>
            <person name="Pitt J.I."/>
            <person name="Lange L."/>
            <person name="Lacey H.J."/>
            <person name="Vuong D."/>
            <person name="Midgley D.J."/>
            <person name="Greenfield P."/>
            <person name="Bradbury M."/>
            <person name="Lacey E."/>
            <person name="Busk P.K."/>
            <person name="Pilgaard B."/>
            <person name="Chooi Y.H."/>
            <person name="Piggott A.M."/>
        </authorList>
    </citation>
    <scope>NUCLEOTIDE SEQUENCE [LARGE SCALE GENOMIC DNA]</scope>
    <source>
        <strain evidence="2 3">FRR 5400</strain>
    </source>
</reference>
<dbReference type="Pfam" id="PF08241">
    <property type="entry name" value="Methyltransf_11"/>
    <property type="match status" value="1"/>
</dbReference>
<dbReference type="AlphaFoldDB" id="A0A8H5ZVB2"/>
<name>A0A8H5ZVB2_PETAA</name>
<evidence type="ECO:0000313" key="3">
    <source>
        <dbReference type="Proteomes" id="UP000541154"/>
    </source>
</evidence>
<dbReference type="InterPro" id="IPR013216">
    <property type="entry name" value="Methyltransf_11"/>
</dbReference>
<evidence type="ECO:0000313" key="2">
    <source>
        <dbReference type="EMBL" id="KAF5855034.1"/>
    </source>
</evidence>
<dbReference type="PANTHER" id="PTHR43861:SF1">
    <property type="entry name" value="TRANS-ACONITATE 2-METHYLTRANSFERASE"/>
    <property type="match status" value="1"/>
</dbReference>
<protein>
    <recommendedName>
        <fullName evidence="1">Methyltransferase type 11 domain-containing protein</fullName>
    </recommendedName>
</protein>
<feature type="domain" description="Methyltransferase type 11" evidence="1">
    <location>
        <begin position="48"/>
        <end position="142"/>
    </location>
</feature>